<dbReference type="InterPro" id="IPR050127">
    <property type="entry name" value="Serine_Proteases_S1"/>
</dbReference>
<dbReference type="InterPro" id="IPR001314">
    <property type="entry name" value="Peptidase_S1A"/>
</dbReference>
<dbReference type="PANTHER" id="PTHR24264:SF67">
    <property type="entry name" value="TRYPSIN-3-LIKE"/>
    <property type="match status" value="1"/>
</dbReference>
<keyword evidence="3 10" id="KW-0378">Hydrolase</keyword>
<evidence type="ECO:0000256" key="4">
    <source>
        <dbReference type="ARBA" id="ARBA00022825"/>
    </source>
</evidence>
<evidence type="ECO:0000313" key="13">
    <source>
        <dbReference type="Proteomes" id="UP000694580"/>
    </source>
</evidence>
<dbReference type="Pfam" id="PF00089">
    <property type="entry name" value="Trypsin"/>
    <property type="match status" value="1"/>
</dbReference>
<dbReference type="InterPro" id="IPR018114">
    <property type="entry name" value="TRYPSIN_HIS"/>
</dbReference>
<dbReference type="FunFam" id="2.40.10.10:FF:000005">
    <property type="entry name" value="Serine protease 37"/>
    <property type="match status" value="1"/>
</dbReference>
<reference evidence="12 13" key="1">
    <citation type="submission" date="2020-06" db="EMBL/GenBank/DDBJ databases">
        <authorList>
            <consortium name="Wellcome Sanger Institute Data Sharing"/>
        </authorList>
    </citation>
    <scope>NUCLEOTIDE SEQUENCE [LARGE SCALE GENOMIC DNA]</scope>
</reference>
<evidence type="ECO:0000256" key="8">
    <source>
        <dbReference type="ARBA" id="ARBA00036320"/>
    </source>
</evidence>
<evidence type="ECO:0000256" key="9">
    <source>
        <dbReference type="ARBA" id="ARBA00038868"/>
    </source>
</evidence>
<dbReference type="GO" id="GO:0004252">
    <property type="term" value="F:serine-type endopeptidase activity"/>
    <property type="evidence" value="ECO:0007669"/>
    <property type="project" value="UniProtKB-EC"/>
</dbReference>
<dbReference type="GeneTree" id="ENSGT01050000244971"/>
<gene>
    <name evidence="12" type="primary">LOC114801042</name>
</gene>
<keyword evidence="13" id="KW-1185">Reference proteome</keyword>
<dbReference type="Proteomes" id="UP000694580">
    <property type="component" value="Chromosome 12"/>
</dbReference>
<dbReference type="Ensembl" id="ENSDCDT00010052221.1">
    <property type="protein sequence ID" value="ENSDCDP00010042189.1"/>
    <property type="gene ID" value="ENSDCDG00010026594.1"/>
</dbReference>
<reference evidence="12" key="3">
    <citation type="submission" date="2025-09" db="UniProtKB">
        <authorList>
            <consortium name="Ensembl"/>
        </authorList>
    </citation>
    <scope>IDENTIFICATION</scope>
</reference>
<keyword evidence="6" id="KW-1015">Disulfide bond</keyword>
<comment type="subcellular location">
    <subcellularLocation>
        <location evidence="1">Secreted</location>
        <location evidence="1">Extracellular space</location>
    </subcellularLocation>
</comment>
<evidence type="ECO:0000256" key="10">
    <source>
        <dbReference type="RuleBase" id="RU363034"/>
    </source>
</evidence>
<feature type="domain" description="Peptidase S1" evidence="11">
    <location>
        <begin position="19"/>
        <end position="248"/>
    </location>
</feature>
<sequence length="257" mass="27396">KNSSGVILDPAVAAVPALVSGGELGRSRIAPHAAGFLVSLQTPRGRHFCAGSLVHKYWVLTAAHCNPGAENIMIVAGDRSLGRFEGTEQYFKPQRLIPHPSYNQDTRNADIMLIRLRAPVVLNRFVSLAPLAPQDATLTAGLVCRASGWGHAGRHAPAVLHTARLPIVSTAECNSSDAFGGNVTAYMVCAGHRAGGRDACEGDSGGPLVCEGRVYGLVSWGGGCGGPRFPGVYAAVWRFRRWIDRTIYSTFTPCLKY</sequence>
<dbReference type="PROSITE" id="PS00135">
    <property type="entry name" value="TRYPSIN_SER"/>
    <property type="match status" value="1"/>
</dbReference>
<dbReference type="FunFam" id="2.40.10.10:FF:000002">
    <property type="entry name" value="Transmembrane protease serine"/>
    <property type="match status" value="1"/>
</dbReference>
<evidence type="ECO:0000259" key="11">
    <source>
        <dbReference type="PROSITE" id="PS50240"/>
    </source>
</evidence>
<keyword evidence="2 10" id="KW-0645">Protease</keyword>
<dbReference type="SMART" id="SM00020">
    <property type="entry name" value="Tryp_SPc"/>
    <property type="match status" value="1"/>
</dbReference>
<dbReference type="InterPro" id="IPR009003">
    <property type="entry name" value="Peptidase_S1_PA"/>
</dbReference>
<organism evidence="12 13">
    <name type="scientific">Denticeps clupeoides</name>
    <name type="common">denticle herring</name>
    <dbReference type="NCBI Taxonomy" id="299321"/>
    <lineage>
        <taxon>Eukaryota</taxon>
        <taxon>Metazoa</taxon>
        <taxon>Chordata</taxon>
        <taxon>Craniata</taxon>
        <taxon>Vertebrata</taxon>
        <taxon>Euteleostomi</taxon>
        <taxon>Actinopterygii</taxon>
        <taxon>Neopterygii</taxon>
        <taxon>Teleostei</taxon>
        <taxon>Clupei</taxon>
        <taxon>Clupeiformes</taxon>
        <taxon>Denticipitoidei</taxon>
        <taxon>Denticipitidae</taxon>
        <taxon>Denticeps</taxon>
    </lineage>
</organism>
<dbReference type="PANTHER" id="PTHR24264">
    <property type="entry name" value="TRYPSIN-RELATED"/>
    <property type="match status" value="1"/>
</dbReference>
<evidence type="ECO:0000256" key="5">
    <source>
        <dbReference type="ARBA" id="ARBA00023145"/>
    </source>
</evidence>
<dbReference type="AlphaFoldDB" id="A0AAY4DAI5"/>
<dbReference type="EC" id="3.4.21.4" evidence="9"/>
<accession>A0AAY4DAI5</accession>
<evidence type="ECO:0000256" key="7">
    <source>
        <dbReference type="ARBA" id="ARBA00024195"/>
    </source>
</evidence>
<reference evidence="12" key="2">
    <citation type="submission" date="2025-08" db="UniProtKB">
        <authorList>
            <consortium name="Ensembl"/>
        </authorList>
    </citation>
    <scope>IDENTIFICATION</scope>
</reference>
<comment type="similarity">
    <text evidence="7">Belongs to the peptidase S1 family. CLIP subfamily.</text>
</comment>
<dbReference type="CDD" id="cd00190">
    <property type="entry name" value="Tryp_SPc"/>
    <property type="match status" value="1"/>
</dbReference>
<name>A0AAY4DAI5_9TELE</name>
<protein>
    <recommendedName>
        <fullName evidence="9">trypsin</fullName>
        <ecNumber evidence="9">3.4.21.4</ecNumber>
    </recommendedName>
</protein>
<dbReference type="GO" id="GO:0005615">
    <property type="term" value="C:extracellular space"/>
    <property type="evidence" value="ECO:0007669"/>
    <property type="project" value="TreeGrafter"/>
</dbReference>
<dbReference type="PRINTS" id="PR00722">
    <property type="entry name" value="CHYMOTRYPSIN"/>
</dbReference>
<dbReference type="Gene3D" id="2.40.10.10">
    <property type="entry name" value="Trypsin-like serine proteases"/>
    <property type="match status" value="2"/>
</dbReference>
<evidence type="ECO:0000256" key="1">
    <source>
        <dbReference type="ARBA" id="ARBA00004239"/>
    </source>
</evidence>
<dbReference type="InterPro" id="IPR033116">
    <property type="entry name" value="TRYPSIN_SER"/>
</dbReference>
<evidence type="ECO:0000256" key="3">
    <source>
        <dbReference type="ARBA" id="ARBA00022801"/>
    </source>
</evidence>
<evidence type="ECO:0000313" key="12">
    <source>
        <dbReference type="Ensembl" id="ENSDCDP00010042189.1"/>
    </source>
</evidence>
<dbReference type="PROSITE" id="PS50240">
    <property type="entry name" value="TRYPSIN_DOM"/>
    <property type="match status" value="1"/>
</dbReference>
<dbReference type="InterPro" id="IPR043504">
    <property type="entry name" value="Peptidase_S1_PA_chymotrypsin"/>
</dbReference>
<proteinExistence type="inferred from homology"/>
<keyword evidence="5" id="KW-0865">Zymogen</keyword>
<keyword evidence="4 10" id="KW-0720">Serine protease</keyword>
<dbReference type="InterPro" id="IPR001254">
    <property type="entry name" value="Trypsin_dom"/>
</dbReference>
<evidence type="ECO:0000256" key="2">
    <source>
        <dbReference type="ARBA" id="ARBA00022670"/>
    </source>
</evidence>
<dbReference type="PROSITE" id="PS00134">
    <property type="entry name" value="TRYPSIN_HIS"/>
    <property type="match status" value="1"/>
</dbReference>
<evidence type="ECO:0000256" key="6">
    <source>
        <dbReference type="ARBA" id="ARBA00023157"/>
    </source>
</evidence>
<comment type="catalytic activity">
    <reaction evidence="8">
        <text>Preferential cleavage: Arg-|-Xaa, Lys-|-Xaa.</text>
        <dbReference type="EC" id="3.4.21.4"/>
    </reaction>
</comment>
<dbReference type="SUPFAM" id="SSF50494">
    <property type="entry name" value="Trypsin-like serine proteases"/>
    <property type="match status" value="1"/>
</dbReference>
<dbReference type="GO" id="GO:0006508">
    <property type="term" value="P:proteolysis"/>
    <property type="evidence" value="ECO:0007669"/>
    <property type="project" value="UniProtKB-KW"/>
</dbReference>